<dbReference type="AlphaFoldDB" id="A0A1W6ZUT2"/>
<evidence type="ECO:0000313" key="1">
    <source>
        <dbReference type="EMBL" id="ARQ01199.1"/>
    </source>
</evidence>
<dbReference type="PANTHER" id="PTHR39337:SF1">
    <property type="entry name" value="BLR5642 PROTEIN"/>
    <property type="match status" value="1"/>
</dbReference>
<keyword evidence="2" id="KW-1185">Reference proteome</keyword>
<reference evidence="1 2" key="1">
    <citation type="submission" date="2017-05" db="EMBL/GenBank/DDBJ databases">
        <title>Full genome sequence of Pseudorhodoplanes sinuspersici.</title>
        <authorList>
            <person name="Dastgheib S.M.M."/>
            <person name="Shavandi M."/>
            <person name="Tirandaz H."/>
        </authorList>
    </citation>
    <scope>NUCLEOTIDE SEQUENCE [LARGE SCALE GENOMIC DNA]</scope>
    <source>
        <strain evidence="1 2">RIPI110</strain>
    </source>
</reference>
<proteinExistence type="predicted"/>
<dbReference type="OrthoDB" id="9810084at2"/>
<sequence length="152" mass="16885">MAAPALFTIGYEQTRPDAVMAALKKARVQLLVDTRAVAASRKPGFSKRQLAATLGENSIAYLHLQKLGTPAEGRQAARSGQIDKLWRIYDKHLKTHDAIEAMDELLSIVRSGRRVCLLCFERDPGHCHRSRIAQIVHERTGAKVTDLMPESV</sequence>
<dbReference type="Proteomes" id="UP000194137">
    <property type="component" value="Chromosome"/>
</dbReference>
<dbReference type="Pfam" id="PF04343">
    <property type="entry name" value="DUF488"/>
    <property type="match status" value="1"/>
</dbReference>
<organism evidence="1 2">
    <name type="scientific">Pseudorhodoplanes sinuspersici</name>
    <dbReference type="NCBI Taxonomy" id="1235591"/>
    <lineage>
        <taxon>Bacteria</taxon>
        <taxon>Pseudomonadati</taxon>
        <taxon>Pseudomonadota</taxon>
        <taxon>Alphaproteobacteria</taxon>
        <taxon>Hyphomicrobiales</taxon>
        <taxon>Pseudorhodoplanes</taxon>
    </lineage>
</organism>
<evidence type="ECO:0000313" key="2">
    <source>
        <dbReference type="Proteomes" id="UP000194137"/>
    </source>
</evidence>
<gene>
    <name evidence="1" type="ORF">CAK95_20430</name>
</gene>
<name>A0A1W6ZUT2_9HYPH</name>
<dbReference type="PIRSF" id="PIRSF024492">
    <property type="entry name" value="UCP024492"/>
    <property type="match status" value="1"/>
</dbReference>
<dbReference type="STRING" id="1235591.CAK95_20430"/>
<dbReference type="KEGG" id="psin:CAK95_20430"/>
<dbReference type="RefSeq" id="WP_086089591.1">
    <property type="nucleotide sequence ID" value="NZ_CP021112.1"/>
</dbReference>
<dbReference type="InterPro" id="IPR007438">
    <property type="entry name" value="DUF488"/>
</dbReference>
<dbReference type="EMBL" id="CP021112">
    <property type="protein sequence ID" value="ARQ01199.1"/>
    <property type="molecule type" value="Genomic_DNA"/>
</dbReference>
<dbReference type="InterPro" id="IPR014519">
    <property type="entry name" value="UCP024492"/>
</dbReference>
<accession>A0A1W6ZUT2</accession>
<dbReference type="PANTHER" id="PTHR39337">
    <property type="entry name" value="BLR5642 PROTEIN"/>
    <property type="match status" value="1"/>
</dbReference>
<protein>
    <submittedName>
        <fullName evidence="1">Uncharacterized protein</fullName>
    </submittedName>
</protein>